<name>A0AAN6GPN9_9BASI</name>
<proteinExistence type="predicted"/>
<keyword evidence="4" id="KW-1185">Reference proteome</keyword>
<keyword evidence="2" id="KW-0812">Transmembrane</keyword>
<dbReference type="PANTHER" id="PTHR38694">
    <property type="entry name" value="CONSERVED EXPRESSED PROTEIN"/>
    <property type="match status" value="1"/>
</dbReference>
<dbReference type="PANTHER" id="PTHR38694:SF1">
    <property type="entry name" value="PEROXIN DOMAIN-CONTAINING PROTEIN"/>
    <property type="match status" value="1"/>
</dbReference>
<feature type="compositionally biased region" description="Basic and acidic residues" evidence="1">
    <location>
        <begin position="79"/>
        <end position="90"/>
    </location>
</feature>
<evidence type="ECO:0000313" key="3">
    <source>
        <dbReference type="EMBL" id="KAK0544846.1"/>
    </source>
</evidence>
<keyword evidence="2" id="KW-0472">Membrane</keyword>
<evidence type="ECO:0000256" key="2">
    <source>
        <dbReference type="SAM" id="Phobius"/>
    </source>
</evidence>
<feature type="compositionally biased region" description="Acidic residues" evidence="1">
    <location>
        <begin position="297"/>
        <end position="312"/>
    </location>
</feature>
<feature type="region of interest" description="Disordered" evidence="1">
    <location>
        <begin position="671"/>
        <end position="710"/>
    </location>
</feature>
<feature type="compositionally biased region" description="Polar residues" evidence="1">
    <location>
        <begin position="53"/>
        <end position="72"/>
    </location>
</feature>
<feature type="region of interest" description="Disordered" evidence="1">
    <location>
        <begin position="1"/>
        <end position="96"/>
    </location>
</feature>
<evidence type="ECO:0000313" key="4">
    <source>
        <dbReference type="Proteomes" id="UP001176517"/>
    </source>
</evidence>
<feature type="region of interest" description="Disordered" evidence="1">
    <location>
        <begin position="288"/>
        <end position="366"/>
    </location>
</feature>
<dbReference type="Pfam" id="PF11696">
    <property type="entry name" value="DUF3292"/>
    <property type="match status" value="1"/>
</dbReference>
<feature type="compositionally biased region" description="Basic and acidic residues" evidence="1">
    <location>
        <begin position="513"/>
        <end position="572"/>
    </location>
</feature>
<feature type="compositionally biased region" description="Basic and acidic residues" evidence="1">
    <location>
        <begin position="42"/>
        <end position="52"/>
    </location>
</feature>
<gene>
    <name evidence="3" type="ORF">OC846_005899</name>
</gene>
<dbReference type="EMBL" id="JAPDMZ010000259">
    <property type="protein sequence ID" value="KAK0544846.1"/>
    <property type="molecule type" value="Genomic_DNA"/>
</dbReference>
<feature type="compositionally biased region" description="Polar residues" evidence="1">
    <location>
        <begin position="343"/>
        <end position="356"/>
    </location>
</feature>
<organism evidence="3 4">
    <name type="scientific">Tilletia horrida</name>
    <dbReference type="NCBI Taxonomy" id="155126"/>
    <lineage>
        <taxon>Eukaryota</taxon>
        <taxon>Fungi</taxon>
        <taxon>Dikarya</taxon>
        <taxon>Basidiomycota</taxon>
        <taxon>Ustilaginomycotina</taxon>
        <taxon>Exobasidiomycetes</taxon>
        <taxon>Tilletiales</taxon>
        <taxon>Tilletiaceae</taxon>
        <taxon>Tilletia</taxon>
    </lineage>
</organism>
<accession>A0AAN6GPN9</accession>
<dbReference type="Proteomes" id="UP001176517">
    <property type="component" value="Unassembled WGS sequence"/>
</dbReference>
<feature type="region of interest" description="Disordered" evidence="1">
    <location>
        <begin position="244"/>
        <end position="264"/>
    </location>
</feature>
<feature type="compositionally biased region" description="Basic and acidic residues" evidence="1">
    <location>
        <begin position="674"/>
        <end position="683"/>
    </location>
</feature>
<feature type="region of interest" description="Disordered" evidence="1">
    <location>
        <begin position="503"/>
        <end position="576"/>
    </location>
</feature>
<protein>
    <submittedName>
        <fullName evidence="3">Uncharacterized protein</fullName>
    </submittedName>
</protein>
<evidence type="ECO:0000256" key="1">
    <source>
        <dbReference type="SAM" id="MobiDB-lite"/>
    </source>
</evidence>
<dbReference type="AlphaFoldDB" id="A0AAN6GPN9"/>
<sequence>MSGEPIKPPSGLHDGEPPAQKASLPARLLGQASAQADQQAPEVDHHQLDTTGKHQQPQHINETLPDSTTSSAGAPLVAKGDEERPLDPGTKDLGWSETEQEIAQPLLSGLKNKELWLLERRFNKQTFRVKRVEEDQLLNGLDCNIAEDHEFSPDRLRSTLERFYTSVILNLAAFAKHMARLRSWHEAKRSAAFAILYAVAWFFDKTLLALILVAILLIASPRSRLILFPPAPLATISATSGKPKIPEAQHLGSTSSLTGAAETYHGQAAEREAANFVSSLSSLAVSTAVGSDSNPVESDDEGDQDGAGEDETTAVGREGTASESKQKDSSALSEDALPDPSRVASSSITTPANTDPSVPADGDHTAAPVDNAVWSKAAPVLRVLEDICDTFERFGNALSPMPPFHQHVPRTRLAAVLAPLALLASLLDPNLVYRSTTFLVGFLFFGQPLMDRLKPEPLIAWLDAHVPHWKKMLQLKNTLLRGVPTNAQLTVALLRIGEANKSPLPPPPLPIAAEKEGKAGPEPVVHEGEEIADHPDIPPEYREELRRQAQENKAQDKATGEDDSSSSKEKEKKKPSKIVSILKVTAKSLTASALGVNRAEATVLGTEASRARLGVVKKALAERALGDGPAAFKARYKGKKGLVIISTSSTTPCVSFEPRQPAVTRAAMSAVDQMRSKREEAKGSGKNKTSVGSDGASGAEQTTKQALEKTVETTRRAPLFSIQIEDIVDLSKRGGLGWKAKLLVSWAMDSDIADGLEVITKTGEKFLITAMPRRDEVFNRLIALSPNTTWELA</sequence>
<dbReference type="InterPro" id="IPR021709">
    <property type="entry name" value="DUF3292"/>
</dbReference>
<comment type="caution">
    <text evidence="3">The sequence shown here is derived from an EMBL/GenBank/DDBJ whole genome shotgun (WGS) entry which is preliminary data.</text>
</comment>
<feature type="transmembrane region" description="Helical" evidence="2">
    <location>
        <begin position="191"/>
        <end position="219"/>
    </location>
</feature>
<reference evidence="3" key="1">
    <citation type="journal article" date="2023" name="PhytoFront">
        <title>Draft Genome Resources of Seven Strains of Tilletia horrida, Causal Agent of Kernel Smut of Rice.</title>
        <authorList>
            <person name="Khanal S."/>
            <person name="Antony Babu S."/>
            <person name="Zhou X.G."/>
        </authorList>
    </citation>
    <scope>NUCLEOTIDE SEQUENCE</scope>
    <source>
        <strain evidence="3">TX6</strain>
    </source>
</reference>
<keyword evidence="2" id="KW-1133">Transmembrane helix</keyword>